<reference evidence="1" key="2">
    <citation type="submission" date="2020-09" db="EMBL/GenBank/DDBJ databases">
        <authorList>
            <person name="Sun Q."/>
            <person name="Ohkuma M."/>
        </authorList>
    </citation>
    <scope>NUCLEOTIDE SEQUENCE</scope>
    <source>
        <strain evidence="1">JCM 3172</strain>
    </source>
</reference>
<evidence type="ECO:0000313" key="2">
    <source>
        <dbReference type="Proteomes" id="UP000619486"/>
    </source>
</evidence>
<dbReference type="AlphaFoldDB" id="A0A918H311"/>
<dbReference type="Proteomes" id="UP000619486">
    <property type="component" value="Unassembled WGS sequence"/>
</dbReference>
<dbReference type="EMBL" id="BMQQ01000007">
    <property type="protein sequence ID" value="GGT30460.1"/>
    <property type="molecule type" value="Genomic_DNA"/>
</dbReference>
<evidence type="ECO:0000313" key="1">
    <source>
        <dbReference type="EMBL" id="GGT30460.1"/>
    </source>
</evidence>
<protein>
    <submittedName>
        <fullName evidence="1">Uncharacterized protein</fullName>
    </submittedName>
</protein>
<organism evidence="1 2">
    <name type="scientific">Streptomyces purpureus</name>
    <dbReference type="NCBI Taxonomy" id="1951"/>
    <lineage>
        <taxon>Bacteria</taxon>
        <taxon>Bacillati</taxon>
        <taxon>Actinomycetota</taxon>
        <taxon>Actinomycetes</taxon>
        <taxon>Kitasatosporales</taxon>
        <taxon>Streptomycetaceae</taxon>
        <taxon>Streptomyces</taxon>
    </lineage>
</organism>
<gene>
    <name evidence="1" type="ORF">GCM10014713_25090</name>
</gene>
<sequence>MTGTETGPAGTARGAAGVEPVAEVALSLVEDVRSKGVQATDVSVGHIRFHSWQVELAKAAAHDEPRLDAYLVRAHYDVDCEPDVPPPLWAEVEFGFDAGRSGGPLVSAALPGGVTVPEPARTHVLTSRLDFAAGDEAGDEPLVRIPFPALAPDITVFGVGSPAVRWRHTGVAGGSVRLGSHLGCFVLRVPAGRREIDVRARAGYALSDADAMGMTPTAGSDVFTVRLPRHGAPAAGDAAATSMRLGFTLDIVGYSKREVVRDRRALHARLDRIVRDAVDDIGHDLDDLDRQPTGDGIHVALPVDADPLHDLPALIGALHARLTADNHRHTDRIRLRMAADFGSFLWAELGFEGDLVLSFSRLVDSAPVREAVVDNPQADLVLLVSEFVYQQAVRAHPVLSTRKFTRVEAHVKGYQAPAWLCVPGVGGLG</sequence>
<dbReference type="RefSeq" id="WP_189201653.1">
    <property type="nucleotide sequence ID" value="NZ_BMQQ01000007.1"/>
</dbReference>
<proteinExistence type="predicted"/>
<accession>A0A918H311</accession>
<name>A0A918H311_9ACTN</name>
<reference evidence="1" key="1">
    <citation type="journal article" date="2014" name="Int. J. Syst. Evol. Microbiol.">
        <title>Complete genome sequence of Corynebacterium casei LMG S-19264T (=DSM 44701T), isolated from a smear-ripened cheese.</title>
        <authorList>
            <consortium name="US DOE Joint Genome Institute (JGI-PGF)"/>
            <person name="Walter F."/>
            <person name="Albersmeier A."/>
            <person name="Kalinowski J."/>
            <person name="Ruckert C."/>
        </authorList>
    </citation>
    <scope>NUCLEOTIDE SEQUENCE</scope>
    <source>
        <strain evidence="1">JCM 3172</strain>
    </source>
</reference>
<comment type="caution">
    <text evidence="1">The sequence shown here is derived from an EMBL/GenBank/DDBJ whole genome shotgun (WGS) entry which is preliminary data.</text>
</comment>
<keyword evidence="2" id="KW-1185">Reference proteome</keyword>